<name>D6XYB4_BACIE</name>
<keyword evidence="1" id="KW-0812">Transmembrane</keyword>
<keyword evidence="1" id="KW-1133">Transmembrane helix</keyword>
<dbReference type="eggNOG" id="ENOG50333DC">
    <property type="taxonomic scope" value="Bacteria"/>
</dbReference>
<keyword evidence="3" id="KW-1185">Reference proteome</keyword>
<gene>
    <name evidence="2" type="ordered locus">Bsel_2685</name>
</gene>
<feature type="transmembrane region" description="Helical" evidence="1">
    <location>
        <begin position="67"/>
        <end position="86"/>
    </location>
</feature>
<dbReference type="STRING" id="439292.Bsel_2685"/>
<accession>D6XYB4</accession>
<dbReference type="KEGG" id="bse:Bsel_2685"/>
<dbReference type="AlphaFoldDB" id="D6XYB4"/>
<dbReference type="EMBL" id="CP001791">
    <property type="protein sequence ID" value="ADI00183.1"/>
    <property type="molecule type" value="Genomic_DNA"/>
</dbReference>
<reference evidence="2" key="1">
    <citation type="submission" date="2009-10" db="EMBL/GenBank/DDBJ databases">
        <title>Complete sequence of Bacillus selenitireducens MLS10.</title>
        <authorList>
            <consortium name="US DOE Joint Genome Institute"/>
            <person name="Lucas S."/>
            <person name="Copeland A."/>
            <person name="Lapidus A."/>
            <person name="Glavina del Rio T."/>
            <person name="Dalin E."/>
            <person name="Tice H."/>
            <person name="Bruce D."/>
            <person name="Goodwin L."/>
            <person name="Pitluck S."/>
            <person name="Sims D."/>
            <person name="Brettin T."/>
            <person name="Detter J.C."/>
            <person name="Han C."/>
            <person name="Larimer F."/>
            <person name="Land M."/>
            <person name="Hauser L."/>
            <person name="Kyrpides N."/>
            <person name="Ovchinnikova G."/>
            <person name="Stolz J."/>
        </authorList>
    </citation>
    <scope>NUCLEOTIDE SEQUENCE [LARGE SCALE GENOMIC DNA]</scope>
    <source>
        <strain evidence="2">MLS10</strain>
    </source>
</reference>
<evidence type="ECO:0000313" key="3">
    <source>
        <dbReference type="Proteomes" id="UP000000271"/>
    </source>
</evidence>
<organism evidence="2 3">
    <name type="scientific">Bacillus selenitireducens (strain ATCC 700615 / DSM 15326 / MLS10)</name>
    <dbReference type="NCBI Taxonomy" id="439292"/>
    <lineage>
        <taxon>Bacteria</taxon>
        <taxon>Bacillati</taxon>
        <taxon>Bacillota</taxon>
        <taxon>Bacilli</taxon>
        <taxon>Bacillales</taxon>
        <taxon>Bacillaceae</taxon>
        <taxon>Salisediminibacterium</taxon>
    </lineage>
</organism>
<sequence>MNLWTTQSLGGKLIIGSGVLAVLSLFLPWADLGFVSASGFQQDGYLFILPLIYPVYKAVKLAPLNRIAGLVLSGLTFVAAIAFAVSKQVEMMGASVNGAGSGLYLFIITAAVMGAGVYLYKPGNTGDEASDIRYTDEETNTK</sequence>
<dbReference type="HOGENOM" id="CLU_1903091_0_0_9"/>
<dbReference type="RefSeq" id="WP_013173599.1">
    <property type="nucleotide sequence ID" value="NC_014219.1"/>
</dbReference>
<keyword evidence="1" id="KW-0472">Membrane</keyword>
<feature type="transmembrane region" description="Helical" evidence="1">
    <location>
        <begin position="12"/>
        <end position="30"/>
    </location>
</feature>
<evidence type="ECO:0000313" key="2">
    <source>
        <dbReference type="EMBL" id="ADI00183.1"/>
    </source>
</evidence>
<protein>
    <submittedName>
        <fullName evidence="2">Uncharacterized protein</fullName>
    </submittedName>
</protein>
<feature type="transmembrane region" description="Helical" evidence="1">
    <location>
        <begin position="98"/>
        <end position="120"/>
    </location>
</feature>
<proteinExistence type="predicted"/>
<dbReference type="Proteomes" id="UP000000271">
    <property type="component" value="Chromosome"/>
</dbReference>
<evidence type="ECO:0000256" key="1">
    <source>
        <dbReference type="SAM" id="Phobius"/>
    </source>
</evidence>